<feature type="signal peptide" evidence="1">
    <location>
        <begin position="1"/>
        <end position="27"/>
    </location>
</feature>
<dbReference type="Pfam" id="PF09917">
    <property type="entry name" value="DUF2147"/>
    <property type="match status" value="1"/>
</dbReference>
<dbReference type="Proteomes" id="UP000507962">
    <property type="component" value="Unassembled WGS sequence"/>
</dbReference>
<dbReference type="InterPro" id="IPR019223">
    <property type="entry name" value="DUF2147"/>
</dbReference>
<name>A0A4U8YQ11_9BACT</name>
<evidence type="ECO:0000256" key="1">
    <source>
        <dbReference type="SAM" id="SignalP"/>
    </source>
</evidence>
<evidence type="ECO:0000313" key="3">
    <source>
        <dbReference type="EMBL" id="VFQ45527.1"/>
    </source>
</evidence>
<dbReference type="PANTHER" id="PTHR36919:SF2">
    <property type="entry name" value="BLL6627 PROTEIN"/>
    <property type="match status" value="1"/>
</dbReference>
<protein>
    <recommendedName>
        <fullName evidence="2">DUF2147 domain-containing protein</fullName>
    </recommendedName>
</protein>
<accession>A0A4U8YQ11</accession>
<dbReference type="Gene3D" id="2.40.128.520">
    <property type="match status" value="1"/>
</dbReference>
<feature type="domain" description="DUF2147" evidence="2">
    <location>
        <begin position="32"/>
        <end position="150"/>
    </location>
</feature>
<keyword evidence="4" id="KW-1185">Reference proteome</keyword>
<organism evidence="3 4">
    <name type="scientific">Desulfoluna butyratoxydans</name>
    <dbReference type="NCBI Taxonomy" id="231438"/>
    <lineage>
        <taxon>Bacteria</taxon>
        <taxon>Pseudomonadati</taxon>
        <taxon>Thermodesulfobacteriota</taxon>
        <taxon>Desulfobacteria</taxon>
        <taxon>Desulfobacterales</taxon>
        <taxon>Desulfolunaceae</taxon>
        <taxon>Desulfoluna</taxon>
    </lineage>
</organism>
<dbReference type="PROSITE" id="PS51257">
    <property type="entry name" value="PROKAR_LIPOPROTEIN"/>
    <property type="match status" value="1"/>
</dbReference>
<feature type="chain" id="PRO_5020248441" description="DUF2147 domain-containing protein" evidence="1">
    <location>
        <begin position="28"/>
        <end position="153"/>
    </location>
</feature>
<keyword evidence="1" id="KW-0732">Signal</keyword>
<evidence type="ECO:0000313" key="4">
    <source>
        <dbReference type="Proteomes" id="UP000507962"/>
    </source>
</evidence>
<dbReference type="PANTHER" id="PTHR36919">
    <property type="entry name" value="BLR1215 PROTEIN"/>
    <property type="match status" value="1"/>
</dbReference>
<dbReference type="AlphaFoldDB" id="A0A4U8YQ11"/>
<dbReference type="EMBL" id="CAADHO010000005">
    <property type="protein sequence ID" value="VFQ45527.1"/>
    <property type="molecule type" value="Genomic_DNA"/>
</dbReference>
<reference evidence="3 4" key="1">
    <citation type="submission" date="2019-03" db="EMBL/GenBank/DDBJ databases">
        <authorList>
            <person name="Nijsse B."/>
        </authorList>
    </citation>
    <scope>NUCLEOTIDE SEQUENCE [LARGE SCALE GENOMIC DNA]</scope>
    <source>
        <strain evidence="3">Desulfoluna butyratoxydans MSL71</strain>
    </source>
</reference>
<dbReference type="RefSeq" id="WP_180142141.1">
    <property type="nucleotide sequence ID" value="NZ_CAADHO010000005.1"/>
</dbReference>
<evidence type="ECO:0000259" key="2">
    <source>
        <dbReference type="Pfam" id="PF09917"/>
    </source>
</evidence>
<sequence length="153" mass="16689">MKRTIPVLLVLALLVCLPGSGSCEVSADVILGQWYTKDNEAVVEIYKEGDTYAGKIVWLAESVATDENGAPVVDANNPDPEKAKQPVLGMTLAHGFSHVGGNDWENGHIYDPDNGKTYKCLMKLKKGGKQLKVRGFIGVSLLGRNEYWTRKGL</sequence>
<gene>
    <name evidence="3" type="ORF">MSL71_31850</name>
</gene>
<proteinExistence type="predicted"/>